<name>A0A2T7PA67_POMCA</name>
<feature type="transmembrane region" description="Helical" evidence="7">
    <location>
        <begin position="477"/>
        <end position="496"/>
    </location>
</feature>
<feature type="region of interest" description="Disordered" evidence="6">
    <location>
        <begin position="119"/>
        <end position="186"/>
    </location>
</feature>
<dbReference type="InterPro" id="IPR009311">
    <property type="entry name" value="IFI6/IFI27-like"/>
</dbReference>
<dbReference type="InterPro" id="IPR000048">
    <property type="entry name" value="IQ_motif_EF-hand-BS"/>
</dbReference>
<gene>
    <name evidence="8" type="ORF">C0Q70_09572</name>
</gene>
<keyword evidence="9" id="KW-1185">Reference proteome</keyword>
<protein>
    <submittedName>
        <fullName evidence="8">Uncharacterized protein</fullName>
    </submittedName>
</protein>
<dbReference type="GO" id="GO:0031966">
    <property type="term" value="C:mitochondrial membrane"/>
    <property type="evidence" value="ECO:0007669"/>
    <property type="project" value="TreeGrafter"/>
</dbReference>
<comment type="caution">
    <text evidence="8">The sequence shown here is derived from an EMBL/GenBank/DDBJ whole genome shotgun (WGS) entry which is preliminary data.</text>
</comment>
<dbReference type="OrthoDB" id="440424at2759"/>
<dbReference type="PANTHER" id="PTHR16932">
    <property type="entry name" value="INTERFERON ALPHA-INDUCIBLE PROTEIN 27"/>
    <property type="match status" value="1"/>
</dbReference>
<sequence>MAKDGGDCFAQNKREACFVERERESFRNRINSIDKYNDAELLYKFRLRRHHIFNLTDVVENRVGAVPAVLQVYEGITMEKTNVQRESGDTDAEREQAATIIQAFYRGYRVRKELKKKEKEEQQKEEKEEQQKEEKEQQKEEEEQQQKEEKEQQKEEKEEQQKEEEEQQQKEEDAGSSPTKPWTTFHAHITRRAHVVVELSGTMRKVIKVAAPVAVGVGAVVATPVVIGALGFGTAGIAAGSVAAKGMSLAATTGYGMSVIAGLQSIGAAGLTTFQALTGWNVGHLNLSVHWSCGSAKRITSGCGGWYDDCCNRWYRQISRVAAEEVEDSRSRQKHEEKVQDAAGSHIHRASPTDQHEESDGRKRRVFCLLLLMSPVAARDKEDSGSSAGSWMYSWPDTSFVTDSLVWKIGFPVTVGAVAVVAAPAAVAAAGFGAGGIAAGSLAAKGMSLAATSGYGMSVIAGLQSIGAAGLTTFQALTVGGAVATGICFGDLFLAVTAGAAAVVLAPVAIAAVGFGAGGIAAGSVAAAAMSTAATTGYGMAAVSAFQSIGAAGMAVSHMAVVGGAVAGTVYSASETCERNC</sequence>
<dbReference type="Pfam" id="PF06140">
    <property type="entry name" value="Ifi-6-16"/>
    <property type="match status" value="3"/>
</dbReference>
<dbReference type="GO" id="GO:0001836">
    <property type="term" value="P:release of cytochrome c from mitochondria"/>
    <property type="evidence" value="ECO:0007669"/>
    <property type="project" value="TreeGrafter"/>
</dbReference>
<keyword evidence="5 7" id="KW-0472">Membrane</keyword>
<dbReference type="Gene3D" id="1.20.5.190">
    <property type="match status" value="1"/>
</dbReference>
<accession>A0A2T7PA67</accession>
<feature type="transmembrane region" description="Helical" evidence="7">
    <location>
        <begin position="549"/>
        <end position="571"/>
    </location>
</feature>
<comment type="similarity">
    <text evidence="2">Belongs to the IFI6/IFI27 family.</text>
</comment>
<feature type="transmembrane region" description="Helical" evidence="7">
    <location>
        <begin position="409"/>
        <end position="437"/>
    </location>
</feature>
<dbReference type="PANTHER" id="PTHR16932:SF18">
    <property type="entry name" value="INTERFERON, ALPHA-INDUCIBLE PROTEIN 27-LIKE 2"/>
    <property type="match status" value="1"/>
</dbReference>
<dbReference type="InterPro" id="IPR038213">
    <property type="entry name" value="IFI6/IFI27-like_sf"/>
</dbReference>
<feature type="transmembrane region" description="Helical" evidence="7">
    <location>
        <begin position="503"/>
        <end position="529"/>
    </location>
</feature>
<evidence type="ECO:0000256" key="4">
    <source>
        <dbReference type="ARBA" id="ARBA00022989"/>
    </source>
</evidence>
<dbReference type="Proteomes" id="UP000245119">
    <property type="component" value="Linkage Group LG5"/>
</dbReference>
<evidence type="ECO:0000256" key="3">
    <source>
        <dbReference type="ARBA" id="ARBA00022692"/>
    </source>
</evidence>
<organism evidence="8 9">
    <name type="scientific">Pomacea canaliculata</name>
    <name type="common">Golden apple snail</name>
    <dbReference type="NCBI Taxonomy" id="400727"/>
    <lineage>
        <taxon>Eukaryota</taxon>
        <taxon>Metazoa</taxon>
        <taxon>Spiralia</taxon>
        <taxon>Lophotrochozoa</taxon>
        <taxon>Mollusca</taxon>
        <taxon>Gastropoda</taxon>
        <taxon>Caenogastropoda</taxon>
        <taxon>Architaenioglossa</taxon>
        <taxon>Ampullarioidea</taxon>
        <taxon>Ampullariidae</taxon>
        <taxon>Pomacea</taxon>
    </lineage>
</organism>
<dbReference type="CDD" id="cd23767">
    <property type="entry name" value="IQCD"/>
    <property type="match status" value="1"/>
</dbReference>
<evidence type="ECO:0000256" key="5">
    <source>
        <dbReference type="ARBA" id="ARBA00023136"/>
    </source>
</evidence>
<dbReference type="AlphaFoldDB" id="A0A2T7PA67"/>
<dbReference type="Pfam" id="PF00612">
    <property type="entry name" value="IQ"/>
    <property type="match status" value="1"/>
</dbReference>
<evidence type="ECO:0000313" key="9">
    <source>
        <dbReference type="Proteomes" id="UP000245119"/>
    </source>
</evidence>
<dbReference type="EMBL" id="PZQS01000005">
    <property type="protein sequence ID" value="PVD30308.1"/>
    <property type="molecule type" value="Genomic_DNA"/>
</dbReference>
<feature type="compositionally biased region" description="Basic and acidic residues" evidence="6">
    <location>
        <begin position="119"/>
        <end position="160"/>
    </location>
</feature>
<evidence type="ECO:0000256" key="6">
    <source>
        <dbReference type="SAM" id="MobiDB-lite"/>
    </source>
</evidence>
<keyword evidence="3 7" id="KW-0812">Transmembrane</keyword>
<comment type="subcellular location">
    <subcellularLocation>
        <location evidence="1">Membrane</location>
        <topology evidence="1">Multi-pass membrane protein</topology>
    </subcellularLocation>
</comment>
<evidence type="ECO:0000313" key="8">
    <source>
        <dbReference type="EMBL" id="PVD30308.1"/>
    </source>
</evidence>
<dbReference type="Gene3D" id="6.10.110.10">
    <property type="match status" value="3"/>
</dbReference>
<evidence type="ECO:0000256" key="7">
    <source>
        <dbReference type="SAM" id="Phobius"/>
    </source>
</evidence>
<evidence type="ECO:0000256" key="2">
    <source>
        <dbReference type="ARBA" id="ARBA00007262"/>
    </source>
</evidence>
<feature type="region of interest" description="Disordered" evidence="6">
    <location>
        <begin position="325"/>
        <end position="361"/>
    </location>
</feature>
<dbReference type="SMART" id="SM00015">
    <property type="entry name" value="IQ"/>
    <property type="match status" value="1"/>
</dbReference>
<dbReference type="GO" id="GO:0097193">
    <property type="term" value="P:intrinsic apoptotic signaling pathway"/>
    <property type="evidence" value="ECO:0007669"/>
    <property type="project" value="TreeGrafter"/>
</dbReference>
<reference evidence="8 9" key="1">
    <citation type="submission" date="2018-04" db="EMBL/GenBank/DDBJ databases">
        <title>The genome of golden apple snail Pomacea canaliculata provides insight into stress tolerance and invasive adaptation.</title>
        <authorList>
            <person name="Liu C."/>
            <person name="Liu B."/>
            <person name="Ren Y."/>
            <person name="Zhang Y."/>
            <person name="Wang H."/>
            <person name="Li S."/>
            <person name="Jiang F."/>
            <person name="Yin L."/>
            <person name="Zhang G."/>
            <person name="Qian W."/>
            <person name="Fan W."/>
        </authorList>
    </citation>
    <scope>NUCLEOTIDE SEQUENCE [LARGE SCALE GENOMIC DNA]</scope>
    <source>
        <strain evidence="8">SZHN2017</strain>
        <tissue evidence="8">Muscle</tissue>
    </source>
</reference>
<keyword evidence="4 7" id="KW-1133">Transmembrane helix</keyword>
<feature type="compositionally biased region" description="Basic and acidic residues" evidence="6">
    <location>
        <begin position="328"/>
        <end position="340"/>
    </location>
</feature>
<proteinExistence type="inferred from homology"/>
<dbReference type="PROSITE" id="PS50096">
    <property type="entry name" value="IQ"/>
    <property type="match status" value="1"/>
</dbReference>
<evidence type="ECO:0000256" key="1">
    <source>
        <dbReference type="ARBA" id="ARBA00004141"/>
    </source>
</evidence>